<reference evidence="2" key="1">
    <citation type="submission" date="2021-06" db="EMBL/GenBank/DDBJ databases">
        <authorList>
            <person name="Kallberg Y."/>
            <person name="Tangrot J."/>
            <person name="Rosling A."/>
        </authorList>
    </citation>
    <scope>NUCLEOTIDE SEQUENCE</scope>
    <source>
        <strain evidence="2">CL551</strain>
    </source>
</reference>
<name>A0A9N9A9E3_9GLOM</name>
<accession>A0A9N9A9E3</accession>
<dbReference type="EMBL" id="CAJVPV010002209">
    <property type="protein sequence ID" value="CAG8520865.1"/>
    <property type="molecule type" value="Genomic_DNA"/>
</dbReference>
<gene>
    <name evidence="2" type="ORF">AMORRO_LOCUS4196</name>
</gene>
<feature type="region of interest" description="Disordered" evidence="1">
    <location>
        <begin position="25"/>
        <end position="54"/>
    </location>
</feature>
<dbReference type="Proteomes" id="UP000789342">
    <property type="component" value="Unassembled WGS sequence"/>
</dbReference>
<evidence type="ECO:0000313" key="3">
    <source>
        <dbReference type="Proteomes" id="UP000789342"/>
    </source>
</evidence>
<protein>
    <submittedName>
        <fullName evidence="2">1885_t:CDS:1</fullName>
    </submittedName>
</protein>
<dbReference type="AlphaFoldDB" id="A0A9N9A9E3"/>
<sequence length="54" mass="6456">MTFSFKIYKVNYNKYQNAMLINTIKSDKPKNNDNSGDRFSDNEPFEFDKSRPTR</sequence>
<evidence type="ECO:0000313" key="2">
    <source>
        <dbReference type="EMBL" id="CAG8520865.1"/>
    </source>
</evidence>
<evidence type="ECO:0000256" key="1">
    <source>
        <dbReference type="SAM" id="MobiDB-lite"/>
    </source>
</evidence>
<keyword evidence="3" id="KW-1185">Reference proteome</keyword>
<comment type="caution">
    <text evidence="2">The sequence shown here is derived from an EMBL/GenBank/DDBJ whole genome shotgun (WGS) entry which is preliminary data.</text>
</comment>
<proteinExistence type="predicted"/>
<organism evidence="2 3">
    <name type="scientific">Acaulospora morrowiae</name>
    <dbReference type="NCBI Taxonomy" id="94023"/>
    <lineage>
        <taxon>Eukaryota</taxon>
        <taxon>Fungi</taxon>
        <taxon>Fungi incertae sedis</taxon>
        <taxon>Mucoromycota</taxon>
        <taxon>Glomeromycotina</taxon>
        <taxon>Glomeromycetes</taxon>
        <taxon>Diversisporales</taxon>
        <taxon>Acaulosporaceae</taxon>
        <taxon>Acaulospora</taxon>
    </lineage>
</organism>